<dbReference type="GO" id="GO:0017069">
    <property type="term" value="F:snRNA binding"/>
    <property type="evidence" value="ECO:0007669"/>
    <property type="project" value="TreeGrafter"/>
</dbReference>
<dbReference type="eggNOG" id="KOG2899">
    <property type="taxonomic scope" value="Eukaryota"/>
</dbReference>
<evidence type="ECO:0000313" key="9">
    <source>
        <dbReference type="EMBL" id="KTB30085.1"/>
    </source>
</evidence>
<dbReference type="InterPro" id="IPR029063">
    <property type="entry name" value="SAM-dependent_MTases_sf"/>
</dbReference>
<dbReference type="InterPro" id="IPR010675">
    <property type="entry name" value="Bin3_C"/>
</dbReference>
<evidence type="ECO:0000256" key="3">
    <source>
        <dbReference type="ARBA" id="ARBA00022679"/>
    </source>
</evidence>
<dbReference type="PROSITE" id="PS51515">
    <property type="entry name" value="BIN3_SAM"/>
    <property type="match status" value="1"/>
</dbReference>
<dbReference type="GO" id="GO:0008173">
    <property type="term" value="F:RNA methyltransferase activity"/>
    <property type="evidence" value="ECO:0007669"/>
    <property type="project" value="UniProtKB-UniRule"/>
</dbReference>
<dbReference type="EC" id="2.1.1.-" evidence="6"/>
<feature type="domain" description="Bin3-type SAM" evidence="8">
    <location>
        <begin position="24"/>
        <end position="280"/>
    </location>
</feature>
<dbReference type="Pfam" id="PF13649">
    <property type="entry name" value="Methyltransf_25"/>
    <property type="match status" value="1"/>
</dbReference>
<dbReference type="EMBL" id="LATX01002399">
    <property type="protein sequence ID" value="KTB30085.1"/>
    <property type="molecule type" value="Genomic_DNA"/>
</dbReference>
<proteinExistence type="inferred from homology"/>
<keyword evidence="2 6" id="KW-0489">Methyltransferase</keyword>
<accession>A0A0W0F182</accession>
<evidence type="ECO:0000256" key="1">
    <source>
        <dbReference type="ARBA" id="ARBA00008361"/>
    </source>
</evidence>
<reference evidence="9 10" key="1">
    <citation type="submission" date="2015-12" db="EMBL/GenBank/DDBJ databases">
        <title>Draft genome sequence of Moniliophthora roreri, the causal agent of frosty pod rot of cacao.</title>
        <authorList>
            <person name="Aime M.C."/>
            <person name="Diaz-Valderrama J.R."/>
            <person name="Kijpornyongpan T."/>
            <person name="Phillips-Mora W."/>
        </authorList>
    </citation>
    <scope>NUCLEOTIDE SEQUENCE [LARGE SCALE GENOMIC DNA]</scope>
    <source>
        <strain evidence="9 10">MCA 2952</strain>
    </source>
</reference>
<organism evidence="9 10">
    <name type="scientific">Moniliophthora roreri</name>
    <name type="common">Frosty pod rot fungus</name>
    <name type="synonym">Monilia roreri</name>
    <dbReference type="NCBI Taxonomy" id="221103"/>
    <lineage>
        <taxon>Eukaryota</taxon>
        <taxon>Fungi</taxon>
        <taxon>Dikarya</taxon>
        <taxon>Basidiomycota</taxon>
        <taxon>Agaricomycotina</taxon>
        <taxon>Agaricomycetes</taxon>
        <taxon>Agaricomycetidae</taxon>
        <taxon>Agaricales</taxon>
        <taxon>Marasmiineae</taxon>
        <taxon>Marasmiaceae</taxon>
        <taxon>Moniliophthora</taxon>
    </lineage>
</organism>
<dbReference type="Pfam" id="PF06859">
    <property type="entry name" value="Bin3"/>
    <property type="match status" value="1"/>
</dbReference>
<comment type="similarity">
    <text evidence="1 6">Belongs to the methyltransferase superfamily.</text>
</comment>
<feature type="region of interest" description="Disordered" evidence="7">
    <location>
        <begin position="87"/>
        <end position="116"/>
    </location>
</feature>
<dbReference type="PANTHER" id="PTHR12315:SF0">
    <property type="entry name" value="7SK SNRNA METHYLPHOSPHATE CAPPING ENZYME"/>
    <property type="match status" value="1"/>
</dbReference>
<evidence type="ECO:0000256" key="5">
    <source>
        <dbReference type="PROSITE-ProRule" id="PRU00848"/>
    </source>
</evidence>
<dbReference type="PANTHER" id="PTHR12315">
    <property type="entry name" value="BICOID-INTERACTING PROTEIN RELATED"/>
    <property type="match status" value="1"/>
</dbReference>
<evidence type="ECO:0000256" key="7">
    <source>
        <dbReference type="SAM" id="MobiDB-lite"/>
    </source>
</evidence>
<gene>
    <name evidence="9" type="ORF">WG66_17377</name>
</gene>
<dbReference type="Proteomes" id="UP000054988">
    <property type="component" value="Unassembled WGS sequence"/>
</dbReference>
<dbReference type="GO" id="GO:0040031">
    <property type="term" value="P:snRNA modification"/>
    <property type="evidence" value="ECO:0007669"/>
    <property type="project" value="TreeGrafter"/>
</dbReference>
<keyword evidence="3 6" id="KW-0808">Transferase</keyword>
<evidence type="ECO:0000313" key="10">
    <source>
        <dbReference type="Proteomes" id="UP000054988"/>
    </source>
</evidence>
<evidence type="ECO:0000256" key="6">
    <source>
        <dbReference type="RuleBase" id="RU367087"/>
    </source>
</evidence>
<dbReference type="GO" id="GO:0032259">
    <property type="term" value="P:methylation"/>
    <property type="evidence" value="ECO:0007669"/>
    <property type="project" value="UniProtKB-KW"/>
</dbReference>
<dbReference type="GO" id="GO:0008171">
    <property type="term" value="F:O-methyltransferase activity"/>
    <property type="evidence" value="ECO:0007669"/>
    <property type="project" value="UniProtKB-UniRule"/>
</dbReference>
<name>A0A0W0F182_MONRR</name>
<dbReference type="InterPro" id="IPR024160">
    <property type="entry name" value="BIN3_SAM-bd_dom"/>
</dbReference>
<comment type="caution">
    <text evidence="9">The sequence shown here is derived from an EMBL/GenBank/DDBJ whole genome shotgun (WGS) entry which is preliminary data.</text>
</comment>
<evidence type="ECO:0000256" key="4">
    <source>
        <dbReference type="ARBA" id="ARBA00022691"/>
    </source>
</evidence>
<evidence type="ECO:0000259" key="8">
    <source>
        <dbReference type="PROSITE" id="PS51515"/>
    </source>
</evidence>
<keyword evidence="4 5" id="KW-0949">S-adenosyl-L-methionine</keyword>
<dbReference type="AlphaFoldDB" id="A0A0W0F182"/>
<evidence type="ECO:0000256" key="2">
    <source>
        <dbReference type="ARBA" id="ARBA00022603"/>
    </source>
</evidence>
<dbReference type="Gene3D" id="3.40.50.150">
    <property type="entry name" value="Vaccinia Virus protein VP39"/>
    <property type="match status" value="1"/>
</dbReference>
<dbReference type="CDD" id="cd02440">
    <property type="entry name" value="AdoMet_MTases"/>
    <property type="match status" value="1"/>
</dbReference>
<dbReference type="SUPFAM" id="SSF53335">
    <property type="entry name" value="S-adenosyl-L-methionine-dependent methyltransferases"/>
    <property type="match status" value="1"/>
</dbReference>
<sequence length="572" mass="64710">MSTLPVPVHGNYHGYYSKRPSVNDPRLSLLPRDLFTGKRVLDVGCNEGWVTVEIAQKWGAEKVVGVDIDETLVRAAWRRRLVVWSQQAPPEDEKETQNSQSKTRKRKRASSPSRSIPDYFPLSLEHSFGPLPVPPSQNRGKDIFPHNLSFRAGDWVKELGAVPEDKEGYDVVLAFSISKWIHLNGGDEGLKRFFHRVHDVLRPGGVFVLEPQPWDTYKKARRMLHSARNDAMQQELEIRPEDFPSILAGIGFGTPEHFGTTGDDGETFKCLRLVCKKFHDICIPLRYQTISICTSEGAAFLSSRLLATPSHLRRIYHLHITLPSSEAKDLYRDVKNIFEVLQLSAPTVETLTFSCPNAAVSSTVIARLFRLRFPRLEELALYGLYPLPDARIYMPRLDRLHLSGNRSPSGLFQWGRLKEALPSLTHLRVSGISSTEAFCRELEYWLRSYRAGMGNLDGHPDHETLQLVSDNNDGPIVSRLVLEHLVIQPVWQVSTGVPRVGRNNNFSSVTKSLEGLVSTHRQWLDDRRVDGKYGLQLVLGESMLDPSASYVCDVLHRDWVSRLNGGLGLWKV</sequence>
<dbReference type="InterPro" id="IPR039772">
    <property type="entry name" value="Bin3-like"/>
</dbReference>
<dbReference type="SUPFAM" id="SSF52047">
    <property type="entry name" value="RNI-like"/>
    <property type="match status" value="1"/>
</dbReference>
<protein>
    <recommendedName>
        <fullName evidence="6">RNA methyltransferase</fullName>
        <ecNumber evidence="6">2.1.1.-</ecNumber>
    </recommendedName>
</protein>
<dbReference type="InterPro" id="IPR041698">
    <property type="entry name" value="Methyltransf_25"/>
</dbReference>